<dbReference type="Pfam" id="PF01420">
    <property type="entry name" value="Methylase_S"/>
    <property type="match status" value="1"/>
</dbReference>
<protein>
    <submittedName>
        <fullName evidence="6">Restriction endonuclease subunit S</fullName>
    </submittedName>
</protein>
<keyword evidence="6" id="KW-0378">Hydrolase</keyword>
<keyword evidence="2" id="KW-0680">Restriction system</keyword>
<dbReference type="PANTHER" id="PTHR43140:SF1">
    <property type="entry name" value="TYPE I RESTRICTION ENZYME ECOKI SPECIFICITY SUBUNIT"/>
    <property type="match status" value="1"/>
</dbReference>
<feature type="domain" description="Type I restriction modification DNA specificity" evidence="5">
    <location>
        <begin position="218"/>
        <end position="395"/>
    </location>
</feature>
<keyword evidence="6" id="KW-0255">Endonuclease</keyword>
<evidence type="ECO:0000256" key="2">
    <source>
        <dbReference type="ARBA" id="ARBA00022747"/>
    </source>
</evidence>
<dbReference type="SUPFAM" id="SSF116734">
    <property type="entry name" value="DNA methylase specificity domain"/>
    <property type="match status" value="2"/>
</dbReference>
<reference evidence="6 7" key="1">
    <citation type="journal article" date="2019" name="Int. J. Syst. Evol. Microbiol.">
        <title>The Global Catalogue of Microorganisms (GCM) 10K type strain sequencing project: providing services to taxonomists for standard genome sequencing and annotation.</title>
        <authorList>
            <consortium name="The Broad Institute Genomics Platform"/>
            <consortium name="The Broad Institute Genome Sequencing Center for Infectious Disease"/>
            <person name="Wu L."/>
            <person name="Ma J."/>
        </authorList>
    </citation>
    <scope>NUCLEOTIDE SEQUENCE [LARGE SCALE GENOMIC DNA]</scope>
    <source>
        <strain evidence="6 7">JCM 14588</strain>
    </source>
</reference>
<evidence type="ECO:0000256" key="3">
    <source>
        <dbReference type="ARBA" id="ARBA00023125"/>
    </source>
</evidence>
<keyword evidence="3" id="KW-0238">DNA-binding</keyword>
<evidence type="ECO:0000313" key="7">
    <source>
        <dbReference type="Proteomes" id="UP001501288"/>
    </source>
</evidence>
<dbReference type="RefSeq" id="WP_346029340.1">
    <property type="nucleotide sequence ID" value="NZ_BAAANV010000003.1"/>
</dbReference>
<dbReference type="PANTHER" id="PTHR43140">
    <property type="entry name" value="TYPE-1 RESTRICTION ENZYME ECOKI SPECIFICITY PROTEIN"/>
    <property type="match status" value="1"/>
</dbReference>
<dbReference type="InterPro" id="IPR000055">
    <property type="entry name" value="Restrct_endonuc_typeI_TRD"/>
</dbReference>
<dbReference type="InterPro" id="IPR051212">
    <property type="entry name" value="Type-I_RE_S_subunit"/>
</dbReference>
<accession>A0ABN2B156</accession>
<dbReference type="GO" id="GO:0004519">
    <property type="term" value="F:endonuclease activity"/>
    <property type="evidence" value="ECO:0007669"/>
    <property type="project" value="UniProtKB-KW"/>
</dbReference>
<keyword evidence="7" id="KW-1185">Reference proteome</keyword>
<comment type="caution">
    <text evidence="6">The sequence shown here is derived from an EMBL/GenBank/DDBJ whole genome shotgun (WGS) entry which is preliminary data.</text>
</comment>
<sequence>MSEVVQPVGFPERWRTAPLWTLFRRTSRKGHSAEPLLSVYRDFGVVPRGFTDDNWNRIPEDLSGYPLVRPGDLVLNKMKAWQGSLGVSTYRGIVSPAYFVFAPLRDDFSQSFLHYLLRSRPFIESYGRMSGGIRVDQWDLDPWAFSRLRLPLPPLPEQRAIADYLDRETAKIDTLAEKQTTMIERLRERRAAVVRGSVLGEVSANRAATPYWFGRIPSHWQTPRLSHHHHVVLGRTINASQALDTDISVPYVAAGSIQPEELILDAARTLTVPAADVAKYSLRRGDVVVVEGGAGYGRSHWLPTDIPGWAFQNHVVRVRPRDSTVDSRFTRLVIETCRQSGFFEANNRTATLPSLSSEVLGALRIPLPPLDEQRAIADYLDRGTAKIDTLIAKVQRHIELAKERRAALITAVVTGQIDVTTSTQSGDAA</sequence>
<dbReference type="Gene3D" id="3.90.220.20">
    <property type="entry name" value="DNA methylase specificity domains"/>
    <property type="match status" value="2"/>
</dbReference>
<comment type="subunit">
    <text evidence="4">The methyltransferase is composed of M and S polypeptides.</text>
</comment>
<comment type="similarity">
    <text evidence="1">Belongs to the type-I restriction system S methylase family.</text>
</comment>
<evidence type="ECO:0000259" key="5">
    <source>
        <dbReference type="Pfam" id="PF01420"/>
    </source>
</evidence>
<evidence type="ECO:0000313" key="6">
    <source>
        <dbReference type="EMBL" id="GAA1530687.1"/>
    </source>
</evidence>
<dbReference type="Proteomes" id="UP001501288">
    <property type="component" value="Unassembled WGS sequence"/>
</dbReference>
<proteinExistence type="inferred from homology"/>
<gene>
    <name evidence="6" type="ORF">GCM10009762_01360</name>
</gene>
<keyword evidence="6" id="KW-0540">Nuclease</keyword>
<dbReference type="EMBL" id="BAAANV010000003">
    <property type="protein sequence ID" value="GAA1530687.1"/>
    <property type="molecule type" value="Genomic_DNA"/>
</dbReference>
<name>A0ABN2B156_9MICO</name>
<evidence type="ECO:0000256" key="1">
    <source>
        <dbReference type="ARBA" id="ARBA00010923"/>
    </source>
</evidence>
<organism evidence="6 7">
    <name type="scientific">Dermacoccus barathri</name>
    <dbReference type="NCBI Taxonomy" id="322601"/>
    <lineage>
        <taxon>Bacteria</taxon>
        <taxon>Bacillati</taxon>
        <taxon>Actinomycetota</taxon>
        <taxon>Actinomycetes</taxon>
        <taxon>Micrococcales</taxon>
        <taxon>Dermacoccaceae</taxon>
        <taxon>Dermacoccus</taxon>
    </lineage>
</organism>
<evidence type="ECO:0000256" key="4">
    <source>
        <dbReference type="ARBA" id="ARBA00038652"/>
    </source>
</evidence>
<dbReference type="InterPro" id="IPR044946">
    <property type="entry name" value="Restrct_endonuc_typeI_TRD_sf"/>
</dbReference>